<dbReference type="Proteomes" id="UP000665020">
    <property type="component" value="Chromosome"/>
</dbReference>
<reference evidence="7" key="1">
    <citation type="submission" date="2019-12" db="EMBL/GenBank/DDBJ databases">
        <authorList>
            <person name="zhang j."/>
            <person name="sun C.M."/>
        </authorList>
    </citation>
    <scope>NUCLEOTIDE SEQUENCE</scope>
    <source>
        <strain evidence="7">NS-1</strain>
    </source>
</reference>
<comment type="subcellular location">
    <subcellularLocation>
        <location evidence="1">Cell membrane</location>
        <topology evidence="1">Multi-pass membrane protein</topology>
    </subcellularLocation>
</comment>
<keyword evidence="8" id="KW-1185">Reference proteome</keyword>
<dbReference type="EMBL" id="CP046640">
    <property type="protein sequence ID" value="QTL99085.1"/>
    <property type="molecule type" value="Genomic_DNA"/>
</dbReference>
<protein>
    <submittedName>
        <fullName evidence="7">ABC transporter permease</fullName>
    </submittedName>
</protein>
<feature type="transmembrane region" description="Helical" evidence="6">
    <location>
        <begin position="299"/>
        <end position="318"/>
    </location>
</feature>
<dbReference type="GO" id="GO:0022857">
    <property type="term" value="F:transmembrane transporter activity"/>
    <property type="evidence" value="ECO:0007669"/>
    <property type="project" value="InterPro"/>
</dbReference>
<feature type="transmembrane region" description="Helical" evidence="6">
    <location>
        <begin position="119"/>
        <end position="148"/>
    </location>
</feature>
<evidence type="ECO:0000313" key="8">
    <source>
        <dbReference type="Proteomes" id="UP000665020"/>
    </source>
</evidence>
<evidence type="ECO:0000256" key="4">
    <source>
        <dbReference type="ARBA" id="ARBA00022989"/>
    </source>
</evidence>
<keyword evidence="5 6" id="KW-0472">Membrane</keyword>
<evidence type="ECO:0000256" key="3">
    <source>
        <dbReference type="ARBA" id="ARBA00022692"/>
    </source>
</evidence>
<keyword evidence="3 6" id="KW-0812">Transmembrane</keyword>
<feature type="transmembrane region" description="Helical" evidence="6">
    <location>
        <begin position="26"/>
        <end position="46"/>
    </location>
</feature>
<evidence type="ECO:0000256" key="1">
    <source>
        <dbReference type="ARBA" id="ARBA00004651"/>
    </source>
</evidence>
<keyword evidence="2" id="KW-1003">Cell membrane</keyword>
<organism evidence="7 8">
    <name type="scientific">Iocasia fonsfrigidae</name>
    <dbReference type="NCBI Taxonomy" id="2682810"/>
    <lineage>
        <taxon>Bacteria</taxon>
        <taxon>Bacillati</taxon>
        <taxon>Bacillota</taxon>
        <taxon>Clostridia</taxon>
        <taxon>Halanaerobiales</taxon>
        <taxon>Halanaerobiaceae</taxon>
        <taxon>Iocasia</taxon>
    </lineage>
</organism>
<sequence>MERNSNDKNKNRFLHWFLHKWSTEPIFSTAVALFIMIILQTLTLGFSYDSFGAWFYSWINNWINILRNNAGVGIIALGMTFVIMSGGIDLSVGSTLASVGAVMMVLLDSGPNGILCNMGITGVSVIIIAIIIGTGFGILLGNLIGLLITKGRIPPFIATLGTMKIYRSVTQHFMQGFLPRVPREFLQISGFKMGKYMLMPIIYWLIIAAVLYFISKRTTFGRQVIAIGSNECSAKLSGVNVNRVKRRVYALMGLLVAFSAIIQVSRIGSMDFANAGSGYEMDAIAAAVVGGTSMSGGRGAIIGTVFGMLIIAVMNNLLNLLGVPPFLREAFKGLILVAAVLLQKKD</sequence>
<evidence type="ECO:0000256" key="5">
    <source>
        <dbReference type="ARBA" id="ARBA00023136"/>
    </source>
</evidence>
<dbReference type="Pfam" id="PF02653">
    <property type="entry name" value="BPD_transp_2"/>
    <property type="match status" value="1"/>
</dbReference>
<dbReference type="GO" id="GO:0005886">
    <property type="term" value="C:plasma membrane"/>
    <property type="evidence" value="ECO:0007669"/>
    <property type="project" value="UniProtKB-SubCell"/>
</dbReference>
<evidence type="ECO:0000256" key="6">
    <source>
        <dbReference type="SAM" id="Phobius"/>
    </source>
</evidence>
<keyword evidence="4 6" id="KW-1133">Transmembrane helix</keyword>
<proteinExistence type="predicted"/>
<feature type="transmembrane region" description="Helical" evidence="6">
    <location>
        <begin position="196"/>
        <end position="214"/>
    </location>
</feature>
<dbReference type="KEGG" id="ifn:GM661_14520"/>
<feature type="transmembrane region" description="Helical" evidence="6">
    <location>
        <begin position="248"/>
        <end position="268"/>
    </location>
</feature>
<dbReference type="CDD" id="cd06579">
    <property type="entry name" value="TM_PBP1_transp_AraH_like"/>
    <property type="match status" value="1"/>
</dbReference>
<dbReference type="PANTHER" id="PTHR32196:SF72">
    <property type="entry name" value="RIBOSE IMPORT PERMEASE PROTEIN RBSC"/>
    <property type="match status" value="1"/>
</dbReference>
<feature type="transmembrane region" description="Helical" evidence="6">
    <location>
        <begin position="66"/>
        <end position="84"/>
    </location>
</feature>
<name>A0A8A7KG66_9FIRM</name>
<gene>
    <name evidence="7" type="ORF">GM661_14520</name>
</gene>
<dbReference type="AlphaFoldDB" id="A0A8A7KG66"/>
<evidence type="ECO:0000313" key="7">
    <source>
        <dbReference type="EMBL" id="QTL99085.1"/>
    </source>
</evidence>
<dbReference type="InterPro" id="IPR001851">
    <property type="entry name" value="ABC_transp_permease"/>
</dbReference>
<evidence type="ECO:0000256" key="2">
    <source>
        <dbReference type="ARBA" id="ARBA00022475"/>
    </source>
</evidence>
<dbReference type="PANTHER" id="PTHR32196">
    <property type="entry name" value="ABC TRANSPORTER PERMEASE PROTEIN YPHD-RELATED-RELATED"/>
    <property type="match status" value="1"/>
</dbReference>
<feature type="transmembrane region" description="Helical" evidence="6">
    <location>
        <begin position="90"/>
        <end position="107"/>
    </location>
</feature>
<accession>A0A8A7KG66</accession>
<dbReference type="RefSeq" id="WP_125991361.1">
    <property type="nucleotide sequence ID" value="NZ_CP046640.1"/>
</dbReference>